<sequence>MPFAEAIERRLTRKICMKCYARNSINATKCRKCGYTGLRVKSKERKSAK</sequence>
<keyword evidence="1 5" id="KW-0689">Ribosomal protein</keyword>
<dbReference type="GO" id="GO:0005840">
    <property type="term" value="C:ribosome"/>
    <property type="evidence" value="ECO:0007669"/>
    <property type="project" value="UniProtKB-KW"/>
</dbReference>
<dbReference type="InterPro" id="IPR038587">
    <property type="entry name" value="Ribosomal_eL40_sf"/>
</dbReference>
<organism evidence="5 7">
    <name type="scientific">Ferroplasma acidiphilum</name>
    <dbReference type="NCBI Taxonomy" id="74969"/>
    <lineage>
        <taxon>Archaea</taxon>
        <taxon>Methanobacteriati</taxon>
        <taxon>Thermoplasmatota</taxon>
        <taxon>Thermoplasmata</taxon>
        <taxon>Thermoplasmatales</taxon>
        <taxon>Ferroplasmaceae</taxon>
        <taxon>Ferroplasma</taxon>
    </lineage>
</organism>
<accession>A0A1V0N2A0</accession>
<protein>
    <recommendedName>
        <fullName evidence="3">50S ribosomal protein L40e</fullName>
    </recommendedName>
</protein>
<keyword evidence="7" id="KW-1185">Reference proteome</keyword>
<name>A0A1V0N2A0_9ARCH</name>
<evidence type="ECO:0000259" key="4">
    <source>
        <dbReference type="SMART" id="SM01377"/>
    </source>
</evidence>
<evidence type="ECO:0000256" key="2">
    <source>
        <dbReference type="ARBA" id="ARBA00023274"/>
    </source>
</evidence>
<dbReference type="OrthoDB" id="45138at2157"/>
<evidence type="ECO:0000313" key="8">
    <source>
        <dbReference type="Proteomes" id="UP000546917"/>
    </source>
</evidence>
<dbReference type="RefSeq" id="WP_009887349.1">
    <property type="nucleotide sequence ID" value="NZ_CP015363.1"/>
</dbReference>
<dbReference type="AlphaFoldDB" id="A0A1V0N2A0"/>
<feature type="domain" description="Large ribosomal subunit protein eL40" evidence="4">
    <location>
        <begin position="3"/>
        <end position="45"/>
    </location>
</feature>
<dbReference type="GO" id="GO:1990904">
    <property type="term" value="C:ribonucleoprotein complex"/>
    <property type="evidence" value="ECO:0007669"/>
    <property type="project" value="UniProtKB-KW"/>
</dbReference>
<dbReference type="PANTHER" id="PTHR39649">
    <property type="entry name" value="50S RIBOSOMAL PROTEIN L40E"/>
    <property type="match status" value="1"/>
</dbReference>
<reference evidence="6 8" key="2">
    <citation type="submission" date="2020-05" db="EMBL/GenBank/DDBJ databases">
        <authorList>
            <person name="Zhang R."/>
        </authorList>
    </citation>
    <scope>NUCLEOTIDE SEQUENCE [LARGE SCALE GENOMIC DNA]</scope>
    <source>
        <strain evidence="6 8">DSM 28986</strain>
    </source>
</reference>
<proteinExistence type="predicted"/>
<dbReference type="EMBL" id="CP015363">
    <property type="protein sequence ID" value="ARD84253.1"/>
    <property type="molecule type" value="Genomic_DNA"/>
</dbReference>
<dbReference type="InterPro" id="IPR001975">
    <property type="entry name" value="Ribosomal_eL40_dom"/>
</dbReference>
<reference evidence="5 7" key="1">
    <citation type="submission" date="2011-10" db="EMBL/GenBank/DDBJ databases">
        <title>Metabolic and evolutionary patterns in the extreme acidophile Ferroplasma acidiphilum.</title>
        <authorList>
            <person name="Golyshina O.V."/>
            <person name="Kozyavkin S.A."/>
            <person name="Tatusov R.L."/>
            <person name="Slesarev A.I."/>
            <person name="Golyshin P.N."/>
        </authorList>
    </citation>
    <scope>NUCLEOTIDE SEQUENCE [LARGE SCALE GENOMIC DNA]</scope>
    <source>
        <strain evidence="5">Berkeley</strain>
        <strain evidence="7">Y</strain>
    </source>
</reference>
<evidence type="ECO:0000256" key="1">
    <source>
        <dbReference type="ARBA" id="ARBA00022980"/>
    </source>
</evidence>
<dbReference type="KEGG" id="fai:FAD_0331"/>
<dbReference type="GO" id="GO:0003735">
    <property type="term" value="F:structural constituent of ribosome"/>
    <property type="evidence" value="ECO:0007669"/>
    <property type="project" value="InterPro"/>
</dbReference>
<gene>
    <name evidence="5" type="ORF">FAD_0331</name>
    <name evidence="6" type="ORF">HLB00_02000</name>
</gene>
<evidence type="ECO:0000313" key="6">
    <source>
        <dbReference type="EMBL" id="NOL59607.1"/>
    </source>
</evidence>
<dbReference type="Pfam" id="PF01020">
    <property type="entry name" value="Ribosomal_L40e"/>
    <property type="match status" value="1"/>
</dbReference>
<dbReference type="Proteomes" id="UP000192050">
    <property type="component" value="Chromosome"/>
</dbReference>
<dbReference type="SUPFAM" id="SSF57829">
    <property type="entry name" value="Zn-binding ribosomal proteins"/>
    <property type="match status" value="1"/>
</dbReference>
<dbReference type="GeneID" id="16025495"/>
<dbReference type="EMBL" id="JABGBP010000053">
    <property type="protein sequence ID" value="NOL59607.1"/>
    <property type="molecule type" value="Genomic_DNA"/>
</dbReference>
<evidence type="ECO:0000313" key="5">
    <source>
        <dbReference type="EMBL" id="ARD84253.1"/>
    </source>
</evidence>
<dbReference type="SMART" id="SM01377">
    <property type="entry name" value="Ribosomal_L40e"/>
    <property type="match status" value="1"/>
</dbReference>
<dbReference type="Proteomes" id="UP000546917">
    <property type="component" value="Unassembled WGS sequence"/>
</dbReference>
<dbReference type="InterPro" id="IPR023657">
    <property type="entry name" value="Ribosomal_eL40_arc"/>
</dbReference>
<dbReference type="GO" id="GO:0006412">
    <property type="term" value="P:translation"/>
    <property type="evidence" value="ECO:0007669"/>
    <property type="project" value="InterPro"/>
</dbReference>
<evidence type="ECO:0000256" key="3">
    <source>
        <dbReference type="ARBA" id="ARBA00035355"/>
    </source>
</evidence>
<dbReference type="Gene3D" id="4.10.1060.50">
    <property type="match status" value="1"/>
</dbReference>
<dbReference type="NCBIfam" id="NF003161">
    <property type="entry name" value="PRK04136.1"/>
    <property type="match status" value="1"/>
</dbReference>
<dbReference type="PANTHER" id="PTHR39649:SF1">
    <property type="entry name" value="LARGE RIBOSOMAL SUBUNIT PROTEIN EL40"/>
    <property type="match status" value="1"/>
</dbReference>
<dbReference type="STRING" id="74969.FAD_0331"/>
<dbReference type="InterPro" id="IPR011332">
    <property type="entry name" value="Ribosomal_zn-bd"/>
</dbReference>
<keyword evidence="2" id="KW-0687">Ribonucleoprotein</keyword>
<evidence type="ECO:0000313" key="7">
    <source>
        <dbReference type="Proteomes" id="UP000192050"/>
    </source>
</evidence>